<sequence>MIWQHRFYDRESDRPIIQVIKNYQQIPLNAMLEKLTKFLLIF</sequence>
<proteinExistence type="predicted"/>
<name>A0AAU8J9H2_9CYAN</name>
<accession>A0AAU8J9H2</accession>
<organism evidence="1">
    <name type="scientific">Planktothricoides raciborskii GIHE-MW2</name>
    <dbReference type="NCBI Taxonomy" id="2792601"/>
    <lineage>
        <taxon>Bacteria</taxon>
        <taxon>Bacillati</taxon>
        <taxon>Cyanobacteriota</taxon>
        <taxon>Cyanophyceae</taxon>
        <taxon>Oscillatoriophycideae</taxon>
        <taxon>Oscillatoriales</taxon>
        <taxon>Oscillatoriaceae</taxon>
        <taxon>Planktothricoides</taxon>
    </lineage>
</organism>
<dbReference type="RefSeq" id="WP_255353225.1">
    <property type="nucleotide sequence ID" value="NZ_CP159837.1"/>
</dbReference>
<dbReference type="AlphaFoldDB" id="A0AAU8J9H2"/>
<reference evidence="1" key="1">
    <citation type="submission" date="2024-07" db="EMBL/GenBank/DDBJ databases">
        <authorList>
            <person name="Kim Y.J."/>
            <person name="Jeong J.Y."/>
        </authorList>
    </citation>
    <scope>NUCLEOTIDE SEQUENCE</scope>
    <source>
        <strain evidence="1">GIHE-MW2</strain>
    </source>
</reference>
<evidence type="ECO:0000313" key="1">
    <source>
        <dbReference type="EMBL" id="XCM35765.1"/>
    </source>
</evidence>
<protein>
    <submittedName>
        <fullName evidence="1">Uncharacterized protein</fullName>
    </submittedName>
</protein>
<dbReference type="EMBL" id="CP159837">
    <property type="protein sequence ID" value="XCM35765.1"/>
    <property type="molecule type" value="Genomic_DNA"/>
</dbReference>
<gene>
    <name evidence="1" type="ORF">ABWT76_004466</name>
</gene>